<dbReference type="InterPro" id="IPR036890">
    <property type="entry name" value="HATPase_C_sf"/>
</dbReference>
<evidence type="ECO:0000256" key="2">
    <source>
        <dbReference type="ARBA" id="ARBA00012438"/>
    </source>
</evidence>
<dbReference type="InterPro" id="IPR003661">
    <property type="entry name" value="HisK_dim/P_dom"/>
</dbReference>
<keyword evidence="4" id="KW-0808">Transferase</keyword>
<dbReference type="InterPro" id="IPR050736">
    <property type="entry name" value="Sensor_HK_Regulatory"/>
</dbReference>
<comment type="catalytic activity">
    <reaction evidence="1">
        <text>ATP + protein L-histidine = ADP + protein N-phospho-L-histidine.</text>
        <dbReference type="EC" id="2.7.13.3"/>
    </reaction>
</comment>
<gene>
    <name evidence="9" type="ORF">SAMN05660918_1718</name>
</gene>
<keyword evidence="6" id="KW-0902">Two-component regulatory system</keyword>
<dbReference type="GO" id="GO:0000155">
    <property type="term" value="F:phosphorelay sensor kinase activity"/>
    <property type="evidence" value="ECO:0007669"/>
    <property type="project" value="InterPro"/>
</dbReference>
<evidence type="ECO:0000256" key="4">
    <source>
        <dbReference type="ARBA" id="ARBA00022679"/>
    </source>
</evidence>
<dbReference type="Pfam" id="PF00512">
    <property type="entry name" value="HisKA"/>
    <property type="match status" value="1"/>
</dbReference>
<feature type="transmembrane region" description="Helical" evidence="7">
    <location>
        <begin position="12"/>
        <end position="33"/>
    </location>
</feature>
<keyword evidence="7" id="KW-1133">Transmembrane helix</keyword>
<feature type="transmembrane region" description="Helical" evidence="7">
    <location>
        <begin position="207"/>
        <end position="229"/>
    </location>
</feature>
<feature type="domain" description="Histidine kinase" evidence="8">
    <location>
        <begin position="261"/>
        <end position="471"/>
    </location>
</feature>
<organism evidence="9 10">
    <name type="scientific">Flavobacterium terrigena</name>
    <dbReference type="NCBI Taxonomy" id="402734"/>
    <lineage>
        <taxon>Bacteria</taxon>
        <taxon>Pseudomonadati</taxon>
        <taxon>Bacteroidota</taxon>
        <taxon>Flavobacteriia</taxon>
        <taxon>Flavobacteriales</taxon>
        <taxon>Flavobacteriaceae</taxon>
        <taxon>Flavobacterium</taxon>
    </lineage>
</organism>
<dbReference type="PANTHER" id="PTHR43711:SF1">
    <property type="entry name" value="HISTIDINE KINASE 1"/>
    <property type="match status" value="1"/>
</dbReference>
<dbReference type="EMBL" id="FNYA01000003">
    <property type="protein sequence ID" value="SEI81865.1"/>
    <property type="molecule type" value="Genomic_DNA"/>
</dbReference>
<keyword evidence="7" id="KW-0812">Transmembrane</keyword>
<dbReference type="SMART" id="SM00387">
    <property type="entry name" value="HATPase_c"/>
    <property type="match status" value="1"/>
</dbReference>
<dbReference type="InterPro" id="IPR004358">
    <property type="entry name" value="Sig_transdc_His_kin-like_C"/>
</dbReference>
<dbReference type="OrthoDB" id="9781208at2"/>
<dbReference type="SUPFAM" id="SSF55874">
    <property type="entry name" value="ATPase domain of HSP90 chaperone/DNA topoisomerase II/histidine kinase"/>
    <property type="match status" value="1"/>
</dbReference>
<dbReference type="Proteomes" id="UP000199702">
    <property type="component" value="Unassembled WGS sequence"/>
</dbReference>
<evidence type="ECO:0000256" key="6">
    <source>
        <dbReference type="ARBA" id="ARBA00023012"/>
    </source>
</evidence>
<proteinExistence type="predicted"/>
<dbReference type="InterPro" id="IPR003594">
    <property type="entry name" value="HATPase_dom"/>
</dbReference>
<dbReference type="InterPro" id="IPR036097">
    <property type="entry name" value="HisK_dim/P_sf"/>
</dbReference>
<keyword evidence="3" id="KW-0597">Phosphoprotein</keyword>
<evidence type="ECO:0000313" key="9">
    <source>
        <dbReference type="EMBL" id="SEI81865.1"/>
    </source>
</evidence>
<evidence type="ECO:0000259" key="8">
    <source>
        <dbReference type="PROSITE" id="PS50109"/>
    </source>
</evidence>
<keyword evidence="7" id="KW-0472">Membrane</keyword>
<dbReference type="SUPFAM" id="SSF47384">
    <property type="entry name" value="Homodimeric domain of signal transducing histidine kinase"/>
    <property type="match status" value="1"/>
</dbReference>
<evidence type="ECO:0000256" key="7">
    <source>
        <dbReference type="SAM" id="Phobius"/>
    </source>
</evidence>
<dbReference type="CDD" id="cd00082">
    <property type="entry name" value="HisKA"/>
    <property type="match status" value="1"/>
</dbReference>
<evidence type="ECO:0000313" key="10">
    <source>
        <dbReference type="Proteomes" id="UP000199702"/>
    </source>
</evidence>
<dbReference type="STRING" id="402734.SAMN05660918_1718"/>
<protein>
    <recommendedName>
        <fullName evidence="2">histidine kinase</fullName>
        <ecNumber evidence="2">2.7.13.3</ecNumber>
    </recommendedName>
</protein>
<dbReference type="Gene3D" id="1.10.287.130">
    <property type="match status" value="1"/>
</dbReference>
<evidence type="ECO:0000256" key="1">
    <source>
        <dbReference type="ARBA" id="ARBA00000085"/>
    </source>
</evidence>
<dbReference type="AlphaFoldDB" id="A0A1H6U094"/>
<dbReference type="CDD" id="cd00075">
    <property type="entry name" value="HATPase"/>
    <property type="match status" value="1"/>
</dbReference>
<sequence length="473" mass="54622">MNEKKTNKIKYPSVYFLFGIIFLSCASLIFLNYSTIRILSANRAYVTGESQYSKAQKDAVYYLTTYVHTKNAKYWDSYLREIEINKGDKLALNTLHSNPDDEKVKVGLRAGRNKDEDLDDIIWLYKKFGNISMFSIIFKIWGEANILTDELTLLGNEVHKKMVSNTLAEVEKNSLLQKIEIIGEKFTILERNFTDAIVHASWKMKSYLIFANIFFILIIISCVGIYFSMMMKKLLESTKVIELKNENLILANKELDRFVYSTSHDLRSPLTSLKGLVQIAKEEEDLEQIKYYFELMDQTISKQDQFIMDIIDYSRNKRVGKTLEPVNLHQLIDDIVQQYNHNDKIKTIKIEKNLEIDEIHSDPLRLKIIFSNLISNAIKYGDPEKSVKKIEIKIYKENDVFKIEIKDNGLGINEEILPRIFEMFFGTNHNIGSGLGLYITMEAVQVLGGTISASSRIKEGTIFTITLPNYHGN</sequence>
<dbReference type="Pfam" id="PF02518">
    <property type="entry name" value="HATPase_c"/>
    <property type="match status" value="1"/>
</dbReference>
<name>A0A1H6U094_9FLAO</name>
<evidence type="ECO:0000256" key="5">
    <source>
        <dbReference type="ARBA" id="ARBA00022777"/>
    </source>
</evidence>
<dbReference type="InterPro" id="IPR005467">
    <property type="entry name" value="His_kinase_dom"/>
</dbReference>
<dbReference type="PROSITE" id="PS51257">
    <property type="entry name" value="PROKAR_LIPOPROTEIN"/>
    <property type="match status" value="1"/>
</dbReference>
<keyword evidence="10" id="KW-1185">Reference proteome</keyword>
<dbReference type="SMART" id="SM00388">
    <property type="entry name" value="HisKA"/>
    <property type="match status" value="1"/>
</dbReference>
<reference evidence="10" key="1">
    <citation type="submission" date="2016-10" db="EMBL/GenBank/DDBJ databases">
        <authorList>
            <person name="Varghese N."/>
            <person name="Submissions S."/>
        </authorList>
    </citation>
    <scope>NUCLEOTIDE SEQUENCE [LARGE SCALE GENOMIC DNA]</scope>
    <source>
        <strain evidence="10">DSM 17934</strain>
    </source>
</reference>
<dbReference type="Gene3D" id="3.30.565.10">
    <property type="entry name" value="Histidine kinase-like ATPase, C-terminal domain"/>
    <property type="match status" value="1"/>
</dbReference>
<dbReference type="EC" id="2.7.13.3" evidence="2"/>
<keyword evidence="5 9" id="KW-0418">Kinase</keyword>
<dbReference type="PROSITE" id="PS50109">
    <property type="entry name" value="HIS_KIN"/>
    <property type="match status" value="1"/>
</dbReference>
<dbReference type="PANTHER" id="PTHR43711">
    <property type="entry name" value="TWO-COMPONENT HISTIDINE KINASE"/>
    <property type="match status" value="1"/>
</dbReference>
<accession>A0A1H6U094</accession>
<evidence type="ECO:0000256" key="3">
    <source>
        <dbReference type="ARBA" id="ARBA00022553"/>
    </source>
</evidence>
<dbReference type="PRINTS" id="PR00344">
    <property type="entry name" value="BCTRLSENSOR"/>
</dbReference>